<name>A0A066S0F3_9GAMM</name>
<protein>
    <submittedName>
        <fullName evidence="5">Aldehyde-activating protein</fullName>
    </submittedName>
</protein>
<dbReference type="Pfam" id="PF04828">
    <property type="entry name" value="GFA"/>
    <property type="match status" value="1"/>
</dbReference>
<keyword evidence="6" id="KW-1185">Reference proteome</keyword>
<evidence type="ECO:0000256" key="3">
    <source>
        <dbReference type="ARBA" id="ARBA00022833"/>
    </source>
</evidence>
<organism evidence="5 6">
    <name type="scientific">Photobacterium galatheae</name>
    <dbReference type="NCBI Taxonomy" id="1654360"/>
    <lineage>
        <taxon>Bacteria</taxon>
        <taxon>Pseudomonadati</taxon>
        <taxon>Pseudomonadota</taxon>
        <taxon>Gammaproteobacteria</taxon>
        <taxon>Vibrionales</taxon>
        <taxon>Vibrionaceae</taxon>
        <taxon>Photobacterium</taxon>
    </lineage>
</organism>
<dbReference type="EMBL" id="JMIB01000004">
    <property type="protein sequence ID" value="KDM93118.1"/>
    <property type="molecule type" value="Genomic_DNA"/>
</dbReference>
<dbReference type="PANTHER" id="PTHR28620">
    <property type="entry name" value="CENTROMERE PROTEIN V"/>
    <property type="match status" value="1"/>
</dbReference>
<gene>
    <name evidence="5" type="ORF">EA58_02700</name>
</gene>
<dbReference type="GO" id="GO:0016846">
    <property type="term" value="F:carbon-sulfur lyase activity"/>
    <property type="evidence" value="ECO:0007669"/>
    <property type="project" value="InterPro"/>
</dbReference>
<keyword evidence="3" id="KW-0862">Zinc</keyword>
<dbReference type="Proteomes" id="UP000027192">
    <property type="component" value="Unassembled WGS sequence"/>
</dbReference>
<dbReference type="PANTHER" id="PTHR28620:SF1">
    <property type="entry name" value="CENP-V_GFA DOMAIN-CONTAINING PROTEIN"/>
    <property type="match status" value="1"/>
</dbReference>
<evidence type="ECO:0000313" key="5">
    <source>
        <dbReference type="EMBL" id="KDM93118.1"/>
    </source>
</evidence>
<accession>A0A066S0F3</accession>
<dbReference type="RefSeq" id="WP_036748606.1">
    <property type="nucleotide sequence ID" value="NZ_JAGSGC010000002.1"/>
</dbReference>
<dbReference type="InterPro" id="IPR006913">
    <property type="entry name" value="CENP-V/GFA"/>
</dbReference>
<dbReference type="STRING" id="1654360.EA58_02700"/>
<dbReference type="GO" id="GO:0046872">
    <property type="term" value="F:metal ion binding"/>
    <property type="evidence" value="ECO:0007669"/>
    <property type="project" value="UniProtKB-KW"/>
</dbReference>
<dbReference type="InterPro" id="IPR011057">
    <property type="entry name" value="Mss4-like_sf"/>
</dbReference>
<dbReference type="AlphaFoldDB" id="A0A066S0F3"/>
<dbReference type="Gene3D" id="2.170.150.70">
    <property type="match status" value="1"/>
</dbReference>
<evidence type="ECO:0000256" key="2">
    <source>
        <dbReference type="ARBA" id="ARBA00022723"/>
    </source>
</evidence>
<dbReference type="SUPFAM" id="SSF51316">
    <property type="entry name" value="Mss4-like"/>
    <property type="match status" value="1"/>
</dbReference>
<evidence type="ECO:0000256" key="1">
    <source>
        <dbReference type="ARBA" id="ARBA00005495"/>
    </source>
</evidence>
<evidence type="ECO:0000259" key="4">
    <source>
        <dbReference type="PROSITE" id="PS51891"/>
    </source>
</evidence>
<dbReference type="InterPro" id="IPR052355">
    <property type="entry name" value="CENP-V-like"/>
</dbReference>
<reference evidence="5 6" key="1">
    <citation type="submission" date="2014-04" db="EMBL/GenBank/DDBJ databases">
        <title>Draft genome sequence of Photobacterium halotolerans S2753: a solonamide, ngercheumicin and holomycin producer.</title>
        <authorList>
            <person name="Machado H.R."/>
            <person name="Gram L."/>
        </authorList>
    </citation>
    <scope>NUCLEOTIDE SEQUENCE [LARGE SCALE GENOMIC DNA]</scope>
    <source>
        <strain evidence="5 6">S2753</strain>
    </source>
</reference>
<sequence length="120" mass="13745">MYTGQCHCGNVRLTIPRLTETATRCNCSICRRYSTLWGYLTESEVDISVGQYGTQQYSHGDQCIDFHRCGHCGCVTHYSTTTKVESDRLAVNYHLFSVQDIASIRIRLFDGADTWQFMDE</sequence>
<feature type="domain" description="CENP-V/GFA" evidence="4">
    <location>
        <begin position="2"/>
        <end position="116"/>
    </location>
</feature>
<evidence type="ECO:0000313" key="6">
    <source>
        <dbReference type="Proteomes" id="UP000027192"/>
    </source>
</evidence>
<comment type="caution">
    <text evidence="5">The sequence shown here is derived from an EMBL/GenBank/DDBJ whole genome shotgun (WGS) entry which is preliminary data.</text>
</comment>
<keyword evidence="2" id="KW-0479">Metal-binding</keyword>
<dbReference type="OrthoDB" id="9805575at2"/>
<proteinExistence type="inferred from homology"/>
<dbReference type="PROSITE" id="PS51891">
    <property type="entry name" value="CENP_V_GFA"/>
    <property type="match status" value="1"/>
</dbReference>
<comment type="similarity">
    <text evidence="1">Belongs to the Gfa family.</text>
</comment>